<dbReference type="CDD" id="cd20821">
    <property type="entry name" value="C1_MgcRacGAP"/>
    <property type="match status" value="1"/>
</dbReference>
<protein>
    <submittedName>
        <fullName evidence="6">Male germ cell RacGap</fullName>
    </submittedName>
</protein>
<dbReference type="InterPro" id="IPR046349">
    <property type="entry name" value="C1-like_sf"/>
</dbReference>
<dbReference type="GO" id="GO:0000281">
    <property type="term" value="P:mitotic cytokinesis"/>
    <property type="evidence" value="ECO:0007669"/>
    <property type="project" value="TreeGrafter"/>
</dbReference>
<dbReference type="Gene3D" id="1.10.555.10">
    <property type="entry name" value="Rho GTPase activation protein"/>
    <property type="match status" value="1"/>
</dbReference>
<sequence>MDTASFKKVQEILTVYTNAAETIIENRLNANRDFNRVVKHLKKKHEKSIVNLNEKYKEMKSDIESTSCKLNHAREQYSAEIERRRIIQNRYNRLRKQLKQAKLILFSDTSEVSQKNLRKLAFLNETAHEKTHENLDESGSVFSDIDYDRTMDIDMDMDSYSEKPFEKRISKARRSSRHKRTNDFIEIVAQKEIGNSKRFCMNSPTDRETMTSSISTSSLNTLRRCNSGRSLNKKHNLVNKMIIKLEPCIACGKRIKFGKNAVRCTECKSIAHSDCKTRLPLPCVPLHQENYPTSAKRYALEQFVSNEPPFIPAFVTHCVKEIEKRGMYEKEIYRICGSKKSVDTLVEKYIRGGGTPSLSTFTDIHTIASALKKFLRELKEPLLTFRLWSSFATAAEMLDCSERESTLCSLVASLPKPNRDTLSYLVLHLQRIAENLESNTSSMNIARVFGPSMIGYSSLNPTTSEITSETDKQHMITQRLMAISCDYWLEYIESHETEYSGSNSSIKYLLGPIINNENNKAMPNGYRKKKNILGTPNLSD</sequence>
<dbReference type="EMBL" id="LWCA01000110">
    <property type="protein sequence ID" value="OAF70794.1"/>
    <property type="molecule type" value="Genomic_DNA"/>
</dbReference>
<dbReference type="GO" id="GO:0032154">
    <property type="term" value="C:cleavage furrow"/>
    <property type="evidence" value="ECO:0007669"/>
    <property type="project" value="TreeGrafter"/>
</dbReference>
<keyword evidence="7" id="KW-1185">Reference proteome</keyword>
<dbReference type="GO" id="GO:0051256">
    <property type="term" value="P:mitotic spindle midzone assembly"/>
    <property type="evidence" value="ECO:0007669"/>
    <property type="project" value="TreeGrafter"/>
</dbReference>
<evidence type="ECO:0000313" key="7">
    <source>
        <dbReference type="Proteomes" id="UP000078046"/>
    </source>
</evidence>
<dbReference type="GO" id="GO:0005634">
    <property type="term" value="C:nucleus"/>
    <property type="evidence" value="ECO:0007669"/>
    <property type="project" value="TreeGrafter"/>
</dbReference>
<dbReference type="Pfam" id="PF00620">
    <property type="entry name" value="RhoGAP"/>
    <property type="match status" value="1"/>
</dbReference>
<dbReference type="GO" id="GO:0007266">
    <property type="term" value="P:Rho protein signal transduction"/>
    <property type="evidence" value="ECO:0007669"/>
    <property type="project" value="TreeGrafter"/>
</dbReference>
<dbReference type="PANTHER" id="PTHR46199">
    <property type="entry name" value="RAC GTPASE-ACTIVATING PROTEIN 1"/>
    <property type="match status" value="1"/>
</dbReference>
<feature type="domain" description="Phorbol-ester/DAG-type" evidence="4">
    <location>
        <begin position="234"/>
        <end position="283"/>
    </location>
</feature>
<feature type="coiled-coil region" evidence="3">
    <location>
        <begin position="42"/>
        <end position="104"/>
    </location>
</feature>
<organism evidence="6 7">
    <name type="scientific">Intoshia linei</name>
    <dbReference type="NCBI Taxonomy" id="1819745"/>
    <lineage>
        <taxon>Eukaryota</taxon>
        <taxon>Metazoa</taxon>
        <taxon>Spiralia</taxon>
        <taxon>Lophotrochozoa</taxon>
        <taxon>Mesozoa</taxon>
        <taxon>Orthonectida</taxon>
        <taxon>Rhopaluridae</taxon>
        <taxon>Intoshia</taxon>
    </lineage>
</organism>
<gene>
    <name evidence="6" type="ORF">A3Q56_01485</name>
</gene>
<evidence type="ECO:0000256" key="1">
    <source>
        <dbReference type="ARBA" id="ARBA00022723"/>
    </source>
</evidence>
<feature type="domain" description="Rho-GAP" evidence="5">
    <location>
        <begin position="298"/>
        <end position="488"/>
    </location>
</feature>
<dbReference type="SUPFAM" id="SSF48350">
    <property type="entry name" value="GTPase activation domain, GAP"/>
    <property type="match status" value="1"/>
</dbReference>
<dbReference type="InterPro" id="IPR000198">
    <property type="entry name" value="RhoGAP_dom"/>
</dbReference>
<evidence type="ECO:0000313" key="6">
    <source>
        <dbReference type="EMBL" id="OAF70794.1"/>
    </source>
</evidence>
<dbReference type="Gene3D" id="3.30.60.20">
    <property type="match status" value="1"/>
</dbReference>
<dbReference type="SUPFAM" id="SSF57889">
    <property type="entry name" value="Cysteine-rich domain"/>
    <property type="match status" value="1"/>
</dbReference>
<dbReference type="GO" id="GO:0046872">
    <property type="term" value="F:metal ion binding"/>
    <property type="evidence" value="ECO:0007669"/>
    <property type="project" value="UniProtKB-KW"/>
</dbReference>
<keyword evidence="1" id="KW-0479">Metal-binding</keyword>
<dbReference type="GO" id="GO:0005096">
    <property type="term" value="F:GTPase activator activity"/>
    <property type="evidence" value="ECO:0007669"/>
    <property type="project" value="TreeGrafter"/>
</dbReference>
<reference evidence="6 7" key="1">
    <citation type="submission" date="2016-04" db="EMBL/GenBank/DDBJ databases">
        <title>The genome of Intoshia linei affirms orthonectids as highly simplified spiralians.</title>
        <authorList>
            <person name="Mikhailov K.V."/>
            <person name="Slusarev G.S."/>
            <person name="Nikitin M.A."/>
            <person name="Logacheva M.D."/>
            <person name="Penin A."/>
            <person name="Aleoshin V."/>
            <person name="Panchin Y.V."/>
        </authorList>
    </citation>
    <scope>NUCLEOTIDE SEQUENCE [LARGE SCALE GENOMIC DNA]</scope>
    <source>
        <strain evidence="6">Intl2013</strain>
        <tissue evidence="6">Whole animal</tissue>
    </source>
</reference>
<evidence type="ECO:0000259" key="5">
    <source>
        <dbReference type="PROSITE" id="PS50238"/>
    </source>
</evidence>
<dbReference type="SMART" id="SM00109">
    <property type="entry name" value="C1"/>
    <property type="match status" value="1"/>
</dbReference>
<evidence type="ECO:0000256" key="3">
    <source>
        <dbReference type="SAM" id="Coils"/>
    </source>
</evidence>
<dbReference type="GO" id="GO:0097149">
    <property type="term" value="C:centralspindlin complex"/>
    <property type="evidence" value="ECO:0007669"/>
    <property type="project" value="TreeGrafter"/>
</dbReference>
<dbReference type="SMART" id="SM00324">
    <property type="entry name" value="RhoGAP"/>
    <property type="match status" value="1"/>
</dbReference>
<dbReference type="OrthoDB" id="2218807at2759"/>
<dbReference type="Proteomes" id="UP000078046">
    <property type="component" value="Unassembled WGS sequence"/>
</dbReference>
<dbReference type="GO" id="GO:0051233">
    <property type="term" value="C:spindle midzone"/>
    <property type="evidence" value="ECO:0007669"/>
    <property type="project" value="TreeGrafter"/>
</dbReference>
<dbReference type="PROSITE" id="PS00479">
    <property type="entry name" value="ZF_DAG_PE_1"/>
    <property type="match status" value="1"/>
</dbReference>
<dbReference type="InterPro" id="IPR008936">
    <property type="entry name" value="Rho_GTPase_activation_prot"/>
</dbReference>
<dbReference type="AlphaFoldDB" id="A0A177BBI5"/>
<accession>A0A177BBI5</accession>
<dbReference type="GO" id="GO:0030496">
    <property type="term" value="C:midbody"/>
    <property type="evidence" value="ECO:0007669"/>
    <property type="project" value="TreeGrafter"/>
</dbReference>
<evidence type="ECO:0000256" key="2">
    <source>
        <dbReference type="ARBA" id="ARBA00022833"/>
    </source>
</evidence>
<dbReference type="Pfam" id="PF00130">
    <property type="entry name" value="C1_1"/>
    <property type="match status" value="1"/>
</dbReference>
<keyword evidence="2" id="KW-0862">Zinc</keyword>
<comment type="caution">
    <text evidence="6">The sequence shown here is derived from an EMBL/GenBank/DDBJ whole genome shotgun (WGS) entry which is preliminary data.</text>
</comment>
<dbReference type="PROSITE" id="PS50081">
    <property type="entry name" value="ZF_DAG_PE_2"/>
    <property type="match status" value="1"/>
</dbReference>
<proteinExistence type="predicted"/>
<evidence type="ECO:0000259" key="4">
    <source>
        <dbReference type="PROSITE" id="PS50081"/>
    </source>
</evidence>
<name>A0A177BBI5_9BILA</name>
<dbReference type="PROSITE" id="PS50238">
    <property type="entry name" value="RHOGAP"/>
    <property type="match status" value="1"/>
</dbReference>
<keyword evidence="3" id="KW-0175">Coiled coil</keyword>
<dbReference type="InterPro" id="IPR002219">
    <property type="entry name" value="PKC_DAG/PE"/>
</dbReference>
<dbReference type="PANTHER" id="PTHR46199:SF3">
    <property type="entry name" value="RAC GTPASE-ACTIVATING PROTEIN 1"/>
    <property type="match status" value="1"/>
</dbReference>